<evidence type="ECO:0008006" key="4">
    <source>
        <dbReference type="Google" id="ProtNLM"/>
    </source>
</evidence>
<organism evidence="2 3">
    <name type="scientific">Eiseniibacteriota bacterium</name>
    <dbReference type="NCBI Taxonomy" id="2212470"/>
    <lineage>
        <taxon>Bacteria</taxon>
        <taxon>Candidatus Eiseniibacteriota</taxon>
    </lineage>
</organism>
<comment type="caution">
    <text evidence="2">The sequence shown here is derived from an EMBL/GenBank/DDBJ whole genome shotgun (WGS) entry which is preliminary data.</text>
</comment>
<protein>
    <recommendedName>
        <fullName evidence="4">Exo-alpha-sialidase</fullName>
    </recommendedName>
</protein>
<gene>
    <name evidence="2" type="ORF">FJY75_07525</name>
</gene>
<evidence type="ECO:0000313" key="2">
    <source>
        <dbReference type="EMBL" id="MBM3317687.1"/>
    </source>
</evidence>
<dbReference type="EMBL" id="VGIY01000167">
    <property type="protein sequence ID" value="MBM3317687.1"/>
    <property type="molecule type" value="Genomic_DNA"/>
</dbReference>
<evidence type="ECO:0000313" key="3">
    <source>
        <dbReference type="Proteomes" id="UP000748308"/>
    </source>
</evidence>
<accession>A0A938BQY0</accession>
<evidence type="ECO:0000256" key="1">
    <source>
        <dbReference type="SAM" id="MobiDB-lite"/>
    </source>
</evidence>
<sequence length="585" mass="62774">MVERAHRSSPPPAAGRRLGAGLALLAFLCLTVALAPRARAQDEWLNIRLNSDTTTELQNEEQVAINPTDANNMVAVWRDFRLGYRQVAWGYTFDGGATWTDGGLFVEPNYPYQSDPGVTADRHGNFYAIVLSFTNTSSPNGFYVYKSTNGGVSWGPPMEVINGVPNVFEDKEFIACDRTDSPHADNLYVVWTRFYTTQILMRRSTNGGWLWDPTVTVSDQNGVQFPIPVVGPQGELYVAWTRYSPAAIMFDVSTDGGSSFGTDRQVTTVYTASTVLNGGINAYGSPHMDADISTGPYRGRVYVAFMDRRAGYGDFDIWVTSSDDQGVSWTTPVRVNDDPVNNGRDQFLPWLVVDNLGVVTVVFLDRRHDPQNRTYHCVLTQSFDGGATWEPNVQVSGVASDPQYAALAGPLDAGSESGTGGPAGAVGAAGDGPVPSVEPSRAGLLGEYIGVTSWNGRPTPIWTDIRNFHQDAYAGYLSGGAGVARPAAAAIGWRLPNPVAAGAGAAMRLTWRGADPPAGAPVRILDAQGRLLRLLEPAWRPAGAGFDARLNWDGLDAAGGRLPAGVYLLRLDGAGSAAHKLVLAN</sequence>
<reference evidence="2" key="1">
    <citation type="submission" date="2019-03" db="EMBL/GenBank/DDBJ databases">
        <title>Lake Tanganyika Metagenome-Assembled Genomes (MAGs).</title>
        <authorList>
            <person name="Tran P."/>
        </authorList>
    </citation>
    <scope>NUCLEOTIDE SEQUENCE</scope>
    <source>
        <strain evidence="2">M_DeepCast_400m_m2_100</strain>
    </source>
</reference>
<dbReference type="CDD" id="cd15482">
    <property type="entry name" value="Sialidase_non-viral"/>
    <property type="match status" value="2"/>
</dbReference>
<dbReference type="Gene3D" id="2.120.10.10">
    <property type="match status" value="1"/>
</dbReference>
<feature type="region of interest" description="Disordered" evidence="1">
    <location>
        <begin position="410"/>
        <end position="434"/>
    </location>
</feature>
<dbReference type="AlphaFoldDB" id="A0A938BQY0"/>
<dbReference type="SUPFAM" id="SSF110296">
    <property type="entry name" value="Oligoxyloglucan reducing end-specific cellobiohydrolase"/>
    <property type="match status" value="1"/>
</dbReference>
<dbReference type="Gene3D" id="2.60.40.4070">
    <property type="match status" value="1"/>
</dbReference>
<name>A0A938BQY0_UNCEI</name>
<dbReference type="Proteomes" id="UP000748308">
    <property type="component" value="Unassembled WGS sequence"/>
</dbReference>
<proteinExistence type="predicted"/>
<feature type="compositionally biased region" description="Gly residues" evidence="1">
    <location>
        <begin position="417"/>
        <end position="430"/>
    </location>
</feature>